<dbReference type="Gene3D" id="3.40.50.1820">
    <property type="entry name" value="alpha/beta hydrolase"/>
    <property type="match status" value="1"/>
</dbReference>
<dbReference type="InterPro" id="IPR051044">
    <property type="entry name" value="MAG_DAG_Lipase"/>
</dbReference>
<reference evidence="2 3" key="1">
    <citation type="submission" date="2019-05" db="EMBL/GenBank/DDBJ databases">
        <title>Verrucobacter flavum gen. nov., sp. nov. a new member of the family Verrucomicrobiaceae.</title>
        <authorList>
            <person name="Szuroczki S."/>
            <person name="Abbaszade G."/>
            <person name="Szabo A."/>
            <person name="Felfoldi T."/>
            <person name="Schumann P."/>
            <person name="Boka K."/>
            <person name="Keki Z."/>
            <person name="Toumi M."/>
            <person name="Toth E."/>
        </authorList>
    </citation>
    <scope>NUCLEOTIDE SEQUENCE [LARGE SCALE GENOMIC DNA]</scope>
    <source>
        <strain evidence="2 3">MG-N-17</strain>
    </source>
</reference>
<dbReference type="EMBL" id="VAUV01000007">
    <property type="protein sequence ID" value="TLD70865.1"/>
    <property type="molecule type" value="Genomic_DNA"/>
</dbReference>
<organism evidence="2 3">
    <name type="scientific">Phragmitibacter flavus</name>
    <dbReference type="NCBI Taxonomy" id="2576071"/>
    <lineage>
        <taxon>Bacteria</taxon>
        <taxon>Pseudomonadati</taxon>
        <taxon>Verrucomicrobiota</taxon>
        <taxon>Verrucomicrobiia</taxon>
        <taxon>Verrucomicrobiales</taxon>
        <taxon>Verrucomicrobiaceae</taxon>
        <taxon>Phragmitibacter</taxon>
    </lineage>
</organism>
<dbReference type="InterPro" id="IPR022742">
    <property type="entry name" value="Hydrolase_4"/>
</dbReference>
<feature type="domain" description="Serine aminopeptidase S33" evidence="1">
    <location>
        <begin position="111"/>
        <end position="221"/>
    </location>
</feature>
<protein>
    <submittedName>
        <fullName evidence="2">Lysophospholipase</fullName>
    </submittedName>
</protein>
<dbReference type="Pfam" id="PF12146">
    <property type="entry name" value="Hydrolase_4"/>
    <property type="match status" value="1"/>
</dbReference>
<dbReference type="RefSeq" id="WP_138086335.1">
    <property type="nucleotide sequence ID" value="NZ_VAUV01000007.1"/>
</dbReference>
<accession>A0A5R8KFX8</accession>
<name>A0A5R8KFX8_9BACT</name>
<dbReference type="PANTHER" id="PTHR11614">
    <property type="entry name" value="PHOSPHOLIPASE-RELATED"/>
    <property type="match status" value="1"/>
</dbReference>
<evidence type="ECO:0000313" key="2">
    <source>
        <dbReference type="EMBL" id="TLD70865.1"/>
    </source>
</evidence>
<dbReference type="AlphaFoldDB" id="A0A5R8KFX8"/>
<gene>
    <name evidence="2" type="ORF">FEM03_11205</name>
</gene>
<dbReference type="SUPFAM" id="SSF53474">
    <property type="entry name" value="alpha/beta-Hydrolases"/>
    <property type="match status" value="1"/>
</dbReference>
<dbReference type="InterPro" id="IPR029058">
    <property type="entry name" value="AB_hydrolase_fold"/>
</dbReference>
<dbReference type="Proteomes" id="UP000306196">
    <property type="component" value="Unassembled WGS sequence"/>
</dbReference>
<proteinExistence type="predicted"/>
<comment type="caution">
    <text evidence="2">The sequence shown here is derived from an EMBL/GenBank/DDBJ whole genome shotgun (WGS) entry which is preliminary data.</text>
</comment>
<sequence>MNPKLRRMALYLGLGLSAILLLASTVIWWAAGEIVHPPRRPLQDYHHAILNSPQTHGLVIKPFEVAGSSPGDFATPVLLCEPDPQAQPGPRGQLLRQQLTDLGQQLKPFGEITATLVLLHGRKGRKEDNLPVAERLCAAGFRCLLIDLPAHGENLNPIASYGLHEWKLPDLIETTAAAHFQYPSGPRALWGISQGGAVAIQAAAKTPWDALIVIASFAQFEDICRGQSDRLFGPASTLMFTLLKPVVEFRGGYQLGDITPINSARQLTLPAMIGHGTADTLIPIEIGQQLFDAVPSAHKEWRRIETGTHDRVLVTPMPLYADMANFYLSHLQR</sequence>
<evidence type="ECO:0000259" key="1">
    <source>
        <dbReference type="Pfam" id="PF12146"/>
    </source>
</evidence>
<keyword evidence="3" id="KW-1185">Reference proteome</keyword>
<evidence type="ECO:0000313" key="3">
    <source>
        <dbReference type="Proteomes" id="UP000306196"/>
    </source>
</evidence>
<dbReference type="OrthoDB" id="9806902at2"/>